<protein>
    <recommendedName>
        <fullName evidence="3">Serine peptidase</fullName>
    </recommendedName>
</protein>
<reference evidence="1 2" key="1">
    <citation type="submission" date="2016-01" db="EMBL/GenBank/DDBJ databases">
        <title>The new phylogeny of the genus Mycobacterium.</title>
        <authorList>
            <person name="Tarcisio F."/>
            <person name="Conor M."/>
            <person name="Antonella G."/>
            <person name="Elisabetta G."/>
            <person name="Giulia F.S."/>
            <person name="Sara T."/>
            <person name="Anna F."/>
            <person name="Clotilde B."/>
            <person name="Roberto B."/>
            <person name="Veronica D.S."/>
            <person name="Fabio R."/>
            <person name="Monica P."/>
            <person name="Olivier J."/>
            <person name="Enrico T."/>
            <person name="Nicola S."/>
        </authorList>
    </citation>
    <scope>NUCLEOTIDE SEQUENCE [LARGE SCALE GENOMIC DNA]</scope>
    <source>
        <strain evidence="1 2">DSM 44166</strain>
    </source>
</reference>
<gene>
    <name evidence="1" type="ORF">AWC27_09950</name>
</gene>
<dbReference type="RefSeq" id="WP_085672662.1">
    <property type="nucleotide sequence ID" value="NZ_JACKRU010000819.1"/>
</dbReference>
<dbReference type="SUPFAM" id="SSF53474">
    <property type="entry name" value="alpha/beta-Hydrolases"/>
    <property type="match status" value="1"/>
</dbReference>
<comment type="caution">
    <text evidence="1">The sequence shown here is derived from an EMBL/GenBank/DDBJ whole genome shotgun (WGS) entry which is preliminary data.</text>
</comment>
<dbReference type="Gene3D" id="3.40.50.1820">
    <property type="entry name" value="alpha/beta hydrolase"/>
    <property type="match status" value="1"/>
</dbReference>
<name>A0A1X2DVU4_MYCSZ</name>
<dbReference type="Proteomes" id="UP000193317">
    <property type="component" value="Unassembled WGS sequence"/>
</dbReference>
<dbReference type="OrthoDB" id="3483116at2"/>
<dbReference type="InterPro" id="IPR029058">
    <property type="entry name" value="AB_hydrolase_fold"/>
</dbReference>
<sequence length="281" mass="30263">MAKVVGVHGIAQEYKGPNSLKAEWLPHLKDGVKSGGKVAFPDDDFEMAYYGDMFRPPGVMAGGFPPLKPKDLNDEDAELLELLWRKAARVDPKVPDPDAEVMGRTPQWVKRALNALSQSTFFAGLAEKVMIGTVKQVRLYFSDIKVRADAINAVGEAVTADTRVVIGHSLGSVVAFEALAAAKPDWQVHTLITLGSPLGIRNLVFDRLSPPPVRGRGMRPPILRNWVNVAAPGDIVALVPKLADCFDGVTDARIDTGTQAHDIKPYLTEALVGQAVLAGLA</sequence>
<dbReference type="AlphaFoldDB" id="A0A1X2DVU4"/>
<organism evidence="1 2">
    <name type="scientific">Mycobacterium szulgai</name>
    <dbReference type="NCBI Taxonomy" id="1787"/>
    <lineage>
        <taxon>Bacteria</taxon>
        <taxon>Bacillati</taxon>
        <taxon>Actinomycetota</taxon>
        <taxon>Actinomycetes</taxon>
        <taxon>Mycobacteriales</taxon>
        <taxon>Mycobacteriaceae</taxon>
        <taxon>Mycobacterium</taxon>
    </lineage>
</organism>
<evidence type="ECO:0008006" key="3">
    <source>
        <dbReference type="Google" id="ProtNLM"/>
    </source>
</evidence>
<keyword evidence="2" id="KW-1185">Reference proteome</keyword>
<accession>A0A1X2DVU4</accession>
<evidence type="ECO:0000313" key="1">
    <source>
        <dbReference type="EMBL" id="ORW91809.1"/>
    </source>
</evidence>
<evidence type="ECO:0000313" key="2">
    <source>
        <dbReference type="Proteomes" id="UP000193317"/>
    </source>
</evidence>
<dbReference type="EMBL" id="LQPW01000154">
    <property type="protein sequence ID" value="ORW91809.1"/>
    <property type="molecule type" value="Genomic_DNA"/>
</dbReference>
<proteinExistence type="predicted"/>